<dbReference type="AlphaFoldDB" id="A0A951QS57"/>
<proteinExistence type="predicted"/>
<evidence type="ECO:0000313" key="3">
    <source>
        <dbReference type="Proteomes" id="UP000729701"/>
    </source>
</evidence>
<reference evidence="2" key="2">
    <citation type="journal article" date="2022" name="Microbiol. Resour. Announc.">
        <title>Metagenome Sequencing to Explore Phylogenomics of Terrestrial Cyanobacteria.</title>
        <authorList>
            <person name="Ward R.D."/>
            <person name="Stajich J.E."/>
            <person name="Johansen J.R."/>
            <person name="Huntemann M."/>
            <person name="Clum A."/>
            <person name="Foster B."/>
            <person name="Foster B."/>
            <person name="Roux S."/>
            <person name="Palaniappan K."/>
            <person name="Varghese N."/>
            <person name="Mukherjee S."/>
            <person name="Reddy T.B.K."/>
            <person name="Daum C."/>
            <person name="Copeland A."/>
            <person name="Chen I.A."/>
            <person name="Ivanova N.N."/>
            <person name="Kyrpides N.C."/>
            <person name="Shapiro N."/>
            <person name="Eloe-Fadrosh E.A."/>
            <person name="Pietrasiak N."/>
        </authorList>
    </citation>
    <scope>NUCLEOTIDE SEQUENCE</scope>
    <source>
        <strain evidence="2">GSE-NOS-MK-12-04C</strain>
    </source>
</reference>
<dbReference type="InterPro" id="IPR001173">
    <property type="entry name" value="Glyco_trans_2-like"/>
</dbReference>
<dbReference type="InterPro" id="IPR029044">
    <property type="entry name" value="Nucleotide-diphossugar_trans"/>
</dbReference>
<organism evidence="2 3">
    <name type="scientific">Cyanomargarita calcarea GSE-NOS-MK-12-04C</name>
    <dbReference type="NCBI Taxonomy" id="2839659"/>
    <lineage>
        <taxon>Bacteria</taxon>
        <taxon>Bacillati</taxon>
        <taxon>Cyanobacteriota</taxon>
        <taxon>Cyanophyceae</taxon>
        <taxon>Nostocales</taxon>
        <taxon>Cyanomargaritaceae</taxon>
        <taxon>Cyanomargarita</taxon>
    </lineage>
</organism>
<sequence>MNPEVSIIIPAYNTEAYIAQAIESALTQTEKNIQVIVVDDASDDSTAKIAKSFSDPRLKVFINSQNFGQNYGLNYAIKKATGKWIATLDSDDWFAPDRLEKLLHCAYAENADMIVDDLYLIGDGNTKPWSTLLRESKAHIPTMKYIDPMFFIENDVPGMWSFPLGITKPLIKRDFLIRHGIEYMENIRLGCDFYFFLNSLVHGAKCLFIPKSYYFYRSRTGSLVTTSQIKRLEEYSKATEYFLKQDIMKNNPELSLALSKRLHLIERTRPYLQVIDPFKEGKLLTALIEMVRNPYFFWHLLTQLPRIFIRRWHYYFPTKIIN</sequence>
<feature type="domain" description="Glycosyltransferase 2-like" evidence="1">
    <location>
        <begin position="6"/>
        <end position="155"/>
    </location>
</feature>
<gene>
    <name evidence="2" type="ORF">KME60_26980</name>
</gene>
<dbReference type="SUPFAM" id="SSF53448">
    <property type="entry name" value="Nucleotide-diphospho-sugar transferases"/>
    <property type="match status" value="1"/>
</dbReference>
<dbReference type="PANTHER" id="PTHR22916">
    <property type="entry name" value="GLYCOSYLTRANSFERASE"/>
    <property type="match status" value="1"/>
</dbReference>
<dbReference type="PANTHER" id="PTHR22916:SF3">
    <property type="entry name" value="UDP-GLCNAC:BETAGAL BETA-1,3-N-ACETYLGLUCOSAMINYLTRANSFERASE-LIKE PROTEIN 1"/>
    <property type="match status" value="1"/>
</dbReference>
<dbReference type="Proteomes" id="UP000729701">
    <property type="component" value="Unassembled WGS sequence"/>
</dbReference>
<accession>A0A951QS57</accession>
<evidence type="ECO:0000259" key="1">
    <source>
        <dbReference type="Pfam" id="PF00535"/>
    </source>
</evidence>
<dbReference type="CDD" id="cd00761">
    <property type="entry name" value="Glyco_tranf_GTA_type"/>
    <property type="match status" value="1"/>
</dbReference>
<comment type="caution">
    <text evidence="2">The sequence shown here is derived from an EMBL/GenBank/DDBJ whole genome shotgun (WGS) entry which is preliminary data.</text>
</comment>
<dbReference type="EMBL" id="JAHHGZ010000037">
    <property type="protein sequence ID" value="MBW4670968.1"/>
    <property type="molecule type" value="Genomic_DNA"/>
</dbReference>
<protein>
    <submittedName>
        <fullName evidence="2">Glycosyltransferase</fullName>
    </submittedName>
</protein>
<name>A0A951QS57_9CYAN</name>
<dbReference type="Pfam" id="PF00535">
    <property type="entry name" value="Glycos_transf_2"/>
    <property type="match status" value="1"/>
</dbReference>
<reference evidence="2" key="1">
    <citation type="submission" date="2021-05" db="EMBL/GenBank/DDBJ databases">
        <authorList>
            <person name="Pietrasiak N."/>
            <person name="Ward R."/>
            <person name="Stajich J.E."/>
            <person name="Kurbessoian T."/>
        </authorList>
    </citation>
    <scope>NUCLEOTIDE SEQUENCE</scope>
    <source>
        <strain evidence="2">GSE-NOS-MK-12-04C</strain>
    </source>
</reference>
<dbReference type="Gene3D" id="3.90.550.10">
    <property type="entry name" value="Spore Coat Polysaccharide Biosynthesis Protein SpsA, Chain A"/>
    <property type="match status" value="1"/>
</dbReference>
<evidence type="ECO:0000313" key="2">
    <source>
        <dbReference type="EMBL" id="MBW4670968.1"/>
    </source>
</evidence>
<dbReference type="GO" id="GO:0016758">
    <property type="term" value="F:hexosyltransferase activity"/>
    <property type="evidence" value="ECO:0007669"/>
    <property type="project" value="UniProtKB-ARBA"/>
</dbReference>